<dbReference type="InterPro" id="IPR029026">
    <property type="entry name" value="tRNA_m1G_MTases_N"/>
</dbReference>
<keyword evidence="5" id="KW-0963">Cytoplasm</keyword>
<organism evidence="6 7">
    <name type="scientific">Geothrix rubra</name>
    <dbReference type="NCBI Taxonomy" id="2927977"/>
    <lineage>
        <taxon>Bacteria</taxon>
        <taxon>Pseudomonadati</taxon>
        <taxon>Acidobacteriota</taxon>
        <taxon>Holophagae</taxon>
        <taxon>Holophagales</taxon>
        <taxon>Holophagaceae</taxon>
        <taxon>Geothrix</taxon>
    </lineage>
</organism>
<evidence type="ECO:0000256" key="1">
    <source>
        <dbReference type="ARBA" id="ARBA00022603"/>
    </source>
</evidence>
<keyword evidence="3 5" id="KW-0949">S-adenosyl-L-methionine</keyword>
<dbReference type="EMBL" id="BSDD01000002">
    <property type="protein sequence ID" value="GLH69712.1"/>
    <property type="molecule type" value="Genomic_DNA"/>
</dbReference>
<dbReference type="InterPro" id="IPR029028">
    <property type="entry name" value="Alpha/beta_knot_MTases"/>
</dbReference>
<dbReference type="GO" id="GO:0032259">
    <property type="term" value="P:methylation"/>
    <property type="evidence" value="ECO:0007669"/>
    <property type="project" value="UniProtKB-KW"/>
</dbReference>
<proteinExistence type="inferred from homology"/>
<dbReference type="RefSeq" id="WP_285723726.1">
    <property type="nucleotide sequence ID" value="NZ_BSDD01000002.1"/>
</dbReference>
<dbReference type="PANTHER" id="PTHR33603:SF1">
    <property type="entry name" value="RIBOSOMAL RNA LARGE SUBUNIT METHYLTRANSFERASE H"/>
    <property type="match status" value="1"/>
</dbReference>
<dbReference type="Gene3D" id="3.40.1280.10">
    <property type="match status" value="1"/>
</dbReference>
<reference evidence="6 7" key="1">
    <citation type="journal article" date="2023" name="Antonie Van Leeuwenhoek">
        <title>Mesoterricola silvestris gen. nov., sp. nov., Mesoterricola sediminis sp. nov., Geothrix oryzae sp. nov., Geothrix edaphica sp. nov., Geothrix rubra sp. nov., and Geothrix limicola sp. nov., six novel members of Acidobacteriota isolated from soils.</title>
        <authorList>
            <person name="Itoh H."/>
            <person name="Sugisawa Y."/>
            <person name="Mise K."/>
            <person name="Xu Z."/>
            <person name="Kuniyasu M."/>
            <person name="Ushijima N."/>
            <person name="Kawano K."/>
            <person name="Kobayashi E."/>
            <person name="Shiratori Y."/>
            <person name="Masuda Y."/>
            <person name="Senoo K."/>
        </authorList>
    </citation>
    <scope>NUCLEOTIDE SEQUENCE [LARGE SCALE GENOMIC DNA]</scope>
    <source>
        <strain evidence="6 7">Red803</strain>
    </source>
</reference>
<feature type="binding site" evidence="5">
    <location>
        <position position="70"/>
    </location>
    <ligand>
        <name>S-adenosyl-L-methionine</name>
        <dbReference type="ChEBI" id="CHEBI:59789"/>
    </ligand>
</feature>
<protein>
    <recommendedName>
        <fullName evidence="5">Ribosomal RNA large subunit methyltransferase H</fullName>
        <ecNumber evidence="5">2.1.1.177</ecNumber>
    </recommendedName>
    <alternativeName>
        <fullName evidence="5">23S rRNA (pseudouridine1915-N3)-methyltransferase</fullName>
    </alternativeName>
    <alternativeName>
        <fullName evidence="5">23S rRNA m3Psi1915 methyltransferase</fullName>
    </alternativeName>
    <alternativeName>
        <fullName evidence="5">rRNA (pseudouridine-N3-)-methyltransferase RlmH</fullName>
    </alternativeName>
</protein>
<evidence type="ECO:0000256" key="4">
    <source>
        <dbReference type="ARBA" id="ARBA00038303"/>
    </source>
</evidence>
<dbReference type="GO" id="GO:0008168">
    <property type="term" value="F:methyltransferase activity"/>
    <property type="evidence" value="ECO:0007669"/>
    <property type="project" value="UniProtKB-KW"/>
</dbReference>
<dbReference type="CDD" id="cd18081">
    <property type="entry name" value="RlmH-like"/>
    <property type="match status" value="1"/>
</dbReference>
<sequence length="152" mass="17254">MYPLDLIALGRLRLDPCRDLARHYLDMLRPYARVEVTELAEGKGEPARALKEEATRIRARLQGVTCPVLLTPDGKLRDSEALARWLGERMDRGEGLAFVLGSSHGFDPALKAEVREQVSLSPLTFPHELSRVMLLEQLYRAFTILRGKTYHK</sequence>
<evidence type="ECO:0000313" key="6">
    <source>
        <dbReference type="EMBL" id="GLH69712.1"/>
    </source>
</evidence>
<comment type="subcellular location">
    <subcellularLocation>
        <location evidence="5">Cytoplasm</location>
    </subcellularLocation>
</comment>
<name>A0ABQ5Q4N4_9BACT</name>
<evidence type="ECO:0000313" key="7">
    <source>
        <dbReference type="Proteomes" id="UP001165089"/>
    </source>
</evidence>
<keyword evidence="2 5" id="KW-0808">Transferase</keyword>
<keyword evidence="7" id="KW-1185">Reference proteome</keyword>
<dbReference type="EC" id="2.1.1.177" evidence="5"/>
<comment type="caution">
    <text evidence="6">The sequence shown here is derived from an EMBL/GenBank/DDBJ whole genome shotgun (WGS) entry which is preliminary data.</text>
</comment>
<feature type="binding site" evidence="5">
    <location>
        <position position="101"/>
    </location>
    <ligand>
        <name>S-adenosyl-L-methionine</name>
        <dbReference type="ChEBI" id="CHEBI:59789"/>
    </ligand>
</feature>
<comment type="catalytic activity">
    <reaction evidence="5">
        <text>pseudouridine(1915) in 23S rRNA + S-adenosyl-L-methionine = N(3)-methylpseudouridine(1915) in 23S rRNA + S-adenosyl-L-homocysteine + H(+)</text>
        <dbReference type="Rhea" id="RHEA:42752"/>
        <dbReference type="Rhea" id="RHEA-COMP:10221"/>
        <dbReference type="Rhea" id="RHEA-COMP:10222"/>
        <dbReference type="ChEBI" id="CHEBI:15378"/>
        <dbReference type="ChEBI" id="CHEBI:57856"/>
        <dbReference type="ChEBI" id="CHEBI:59789"/>
        <dbReference type="ChEBI" id="CHEBI:65314"/>
        <dbReference type="ChEBI" id="CHEBI:74486"/>
        <dbReference type="EC" id="2.1.1.177"/>
    </reaction>
</comment>
<comment type="subunit">
    <text evidence="5">Homodimer.</text>
</comment>
<feature type="binding site" evidence="5">
    <location>
        <begin position="120"/>
        <end position="125"/>
    </location>
    <ligand>
        <name>S-adenosyl-L-methionine</name>
        <dbReference type="ChEBI" id="CHEBI:59789"/>
    </ligand>
</feature>
<dbReference type="Proteomes" id="UP001165089">
    <property type="component" value="Unassembled WGS sequence"/>
</dbReference>
<evidence type="ECO:0000256" key="2">
    <source>
        <dbReference type="ARBA" id="ARBA00022679"/>
    </source>
</evidence>
<comment type="function">
    <text evidence="5">Specifically methylates the pseudouridine at position 1915 (m3Psi1915) in 23S rRNA.</text>
</comment>
<dbReference type="PIRSF" id="PIRSF004505">
    <property type="entry name" value="MT_bac"/>
    <property type="match status" value="1"/>
</dbReference>
<keyword evidence="1 5" id="KW-0489">Methyltransferase</keyword>
<dbReference type="PANTHER" id="PTHR33603">
    <property type="entry name" value="METHYLTRANSFERASE"/>
    <property type="match status" value="1"/>
</dbReference>
<dbReference type="HAMAP" id="MF_00658">
    <property type="entry name" value="23SrRNA_methyltr_H"/>
    <property type="match status" value="1"/>
</dbReference>
<evidence type="ECO:0000256" key="5">
    <source>
        <dbReference type="HAMAP-Rule" id="MF_00658"/>
    </source>
</evidence>
<dbReference type="InterPro" id="IPR003742">
    <property type="entry name" value="RlmH-like"/>
</dbReference>
<keyword evidence="5" id="KW-0698">rRNA processing</keyword>
<dbReference type="Pfam" id="PF02590">
    <property type="entry name" value="SPOUT_MTase"/>
    <property type="match status" value="1"/>
</dbReference>
<gene>
    <name evidence="5 6" type="primary">rlmH</name>
    <name evidence="6" type="ORF">GETHPA_12450</name>
</gene>
<accession>A0ABQ5Q4N4</accession>
<dbReference type="SUPFAM" id="SSF75217">
    <property type="entry name" value="alpha/beta knot"/>
    <property type="match status" value="1"/>
</dbReference>
<comment type="similarity">
    <text evidence="4 5">Belongs to the RNA methyltransferase RlmH family.</text>
</comment>
<evidence type="ECO:0000256" key="3">
    <source>
        <dbReference type="ARBA" id="ARBA00022691"/>
    </source>
</evidence>